<name>A0ABM2YAW0_MESAU</name>
<gene>
    <name evidence="3" type="primary">LOC101831148</name>
</gene>
<keyword evidence="2" id="KW-1185">Reference proteome</keyword>
<feature type="compositionally biased region" description="Polar residues" evidence="1">
    <location>
        <begin position="169"/>
        <end position="178"/>
    </location>
</feature>
<feature type="compositionally biased region" description="Low complexity" evidence="1">
    <location>
        <begin position="324"/>
        <end position="337"/>
    </location>
</feature>
<dbReference type="RefSeq" id="XP_040611171.1">
    <property type="nucleotide sequence ID" value="XM_040755237.1"/>
</dbReference>
<proteinExistence type="predicted"/>
<feature type="region of interest" description="Disordered" evidence="1">
    <location>
        <begin position="315"/>
        <end position="337"/>
    </location>
</feature>
<protein>
    <submittedName>
        <fullName evidence="3">LOW QUALITY PROTEIN: uncharacterized protein LOC101831148</fullName>
    </submittedName>
</protein>
<feature type="compositionally biased region" description="Polar residues" evidence="1">
    <location>
        <begin position="150"/>
        <end position="160"/>
    </location>
</feature>
<feature type="compositionally biased region" description="Polar residues" evidence="1">
    <location>
        <begin position="43"/>
        <end position="56"/>
    </location>
</feature>
<feature type="region of interest" description="Disordered" evidence="1">
    <location>
        <begin position="24"/>
        <end position="178"/>
    </location>
</feature>
<evidence type="ECO:0000313" key="3">
    <source>
        <dbReference type="RefSeq" id="XP_040611171.1"/>
    </source>
</evidence>
<feature type="compositionally biased region" description="Basic and acidic residues" evidence="1">
    <location>
        <begin position="79"/>
        <end position="93"/>
    </location>
</feature>
<organism evidence="2 3">
    <name type="scientific">Mesocricetus auratus</name>
    <name type="common">Golden hamster</name>
    <dbReference type="NCBI Taxonomy" id="10036"/>
    <lineage>
        <taxon>Eukaryota</taxon>
        <taxon>Metazoa</taxon>
        <taxon>Chordata</taxon>
        <taxon>Craniata</taxon>
        <taxon>Vertebrata</taxon>
        <taxon>Euteleostomi</taxon>
        <taxon>Mammalia</taxon>
        <taxon>Eutheria</taxon>
        <taxon>Euarchontoglires</taxon>
        <taxon>Glires</taxon>
        <taxon>Rodentia</taxon>
        <taxon>Myomorpha</taxon>
        <taxon>Muroidea</taxon>
        <taxon>Cricetidae</taxon>
        <taxon>Cricetinae</taxon>
        <taxon>Mesocricetus</taxon>
    </lineage>
</organism>
<evidence type="ECO:0000256" key="1">
    <source>
        <dbReference type="SAM" id="MobiDB-lite"/>
    </source>
</evidence>
<sequence>MERCGREGFVTVVRRDSDGQAWCLGKSRGGGLGKAKGPERLQHQTLVASDQPSTRAHSPLKPSGELEESHLASFSPGLAREERPGPQEERQKCEPIGVYAGPAQGRSSEGLCGPNTAKGVRDLEVGSAQKSHETESLISPSLLLGENPGHPSQQLQVSRSQDQEPLGSPSPSEVGSEYLTSFHTPEQPLATEGLAQQGEVGPGHTAAWSPRQGLFLGELAPPSGFFPYYRSQEVHLSCSTHQDCWCLGTRDGFPGSGAQDGCCKSALAGPDLLSGFSPSPAGCRFLGGLTCDGQQSLRLSRDIVLGKSGFVPYYRSPEETLHTSPVPSSSVPGSSRD</sequence>
<dbReference type="GeneID" id="101831148"/>
<evidence type="ECO:0000313" key="2">
    <source>
        <dbReference type="Proteomes" id="UP000886700"/>
    </source>
</evidence>
<dbReference type="Proteomes" id="UP000886700">
    <property type="component" value="Unplaced"/>
</dbReference>
<feature type="compositionally biased region" description="Basic and acidic residues" evidence="1">
    <location>
        <begin position="119"/>
        <end position="135"/>
    </location>
</feature>
<accession>A0ABM2YAW0</accession>
<reference evidence="3" key="1">
    <citation type="submission" date="2025-08" db="UniProtKB">
        <authorList>
            <consortium name="RefSeq"/>
        </authorList>
    </citation>
    <scope>IDENTIFICATION</scope>
    <source>
        <tissue evidence="3">Liver</tissue>
    </source>
</reference>